<sequence>MARKVIVHVGAPKTGTSFVQDLLFHAREPLAAIGVRYPADRFDSHFLAALDLMQLSWGGLEREAVGAWDRLAAEVRAWPGTAIVSHEILATASRAQVARALASLSTGSGADATEIHVVLSARDLVRQIPAEWQENVKHRRTTSYADFLAHLQDPSRQQGVASWFWGVQEVPDILDRWGSTLPKERVHLVTVPPSGAPRDLLWQRFSQVLGLDPAQFTLDDVRTNASLGVAEVAVVRRLNEEVAELLPNHHYRAIVREALVHQNLSRDRRSARLSVPRDVWEWAAQLSRQWVAELALRGYDVVGDLDDLLPAEPLPWVDPDHPEIHELAEATMRALTATTVEAARLRDREVELQHDIEELIDKLDRAHATPIYKAKERLVAKAGTSRAVAKGLAVYRRLRGRNSRST</sequence>
<accession>A0A3N0GJP9</accession>
<reference evidence="2 3" key="1">
    <citation type="submission" date="2018-11" db="EMBL/GenBank/DDBJ databases">
        <authorList>
            <person name="Li F."/>
        </authorList>
    </citation>
    <scope>NUCLEOTIDE SEQUENCE [LARGE SCALE GENOMIC DNA]</scope>
    <source>
        <strain evidence="2 3">Gsoil 818</strain>
    </source>
</reference>
<dbReference type="Gene3D" id="3.40.50.300">
    <property type="entry name" value="P-loop containing nucleotide triphosphate hydrolases"/>
    <property type="match status" value="1"/>
</dbReference>
<keyword evidence="3" id="KW-1185">Reference proteome</keyword>
<keyword evidence="1" id="KW-0175">Coiled coil</keyword>
<dbReference type="Proteomes" id="UP000279994">
    <property type="component" value="Unassembled WGS sequence"/>
</dbReference>
<gene>
    <name evidence="2" type="ORF">EFL26_19040</name>
</gene>
<dbReference type="RefSeq" id="WP_123224458.1">
    <property type="nucleotide sequence ID" value="NZ_RJSF01000044.1"/>
</dbReference>
<comment type="caution">
    <text evidence="2">The sequence shown here is derived from an EMBL/GenBank/DDBJ whole genome shotgun (WGS) entry which is preliminary data.</text>
</comment>
<dbReference type="EMBL" id="RJSF01000044">
    <property type="protein sequence ID" value="RNM12695.1"/>
    <property type="molecule type" value="Genomic_DNA"/>
</dbReference>
<dbReference type="SUPFAM" id="SSF52540">
    <property type="entry name" value="P-loop containing nucleoside triphosphate hydrolases"/>
    <property type="match status" value="1"/>
</dbReference>
<protein>
    <recommendedName>
        <fullName evidence="4">Sulfotransferase family protein</fullName>
    </recommendedName>
</protein>
<dbReference type="InterPro" id="IPR027417">
    <property type="entry name" value="P-loop_NTPase"/>
</dbReference>
<organism evidence="2 3">
    <name type="scientific">Nocardioides pocheonensis</name>
    <dbReference type="NCBI Taxonomy" id="661485"/>
    <lineage>
        <taxon>Bacteria</taxon>
        <taxon>Bacillati</taxon>
        <taxon>Actinomycetota</taxon>
        <taxon>Actinomycetes</taxon>
        <taxon>Propionibacteriales</taxon>
        <taxon>Nocardioidaceae</taxon>
        <taxon>Nocardioides</taxon>
    </lineage>
</organism>
<evidence type="ECO:0000256" key="1">
    <source>
        <dbReference type="SAM" id="Coils"/>
    </source>
</evidence>
<proteinExistence type="predicted"/>
<evidence type="ECO:0000313" key="2">
    <source>
        <dbReference type="EMBL" id="RNM12695.1"/>
    </source>
</evidence>
<name>A0A3N0GJP9_9ACTN</name>
<dbReference type="AlphaFoldDB" id="A0A3N0GJP9"/>
<evidence type="ECO:0000313" key="3">
    <source>
        <dbReference type="Proteomes" id="UP000279994"/>
    </source>
</evidence>
<dbReference type="OrthoDB" id="5144031at2"/>
<evidence type="ECO:0008006" key="4">
    <source>
        <dbReference type="Google" id="ProtNLM"/>
    </source>
</evidence>
<feature type="coiled-coil region" evidence="1">
    <location>
        <begin position="342"/>
        <end position="369"/>
    </location>
</feature>